<accession>A0ABW9B5L0</accession>
<dbReference type="RefSeq" id="WP_408181707.1">
    <property type="nucleotide sequence ID" value="NZ_JAQQEZ010000054.1"/>
</dbReference>
<keyword evidence="3" id="KW-1185">Reference proteome</keyword>
<proteinExistence type="predicted"/>
<dbReference type="EMBL" id="JAQQEZ010000054">
    <property type="protein sequence ID" value="MFM0007146.1"/>
    <property type="molecule type" value="Genomic_DNA"/>
</dbReference>
<evidence type="ECO:0000313" key="2">
    <source>
        <dbReference type="EMBL" id="MFM0007146.1"/>
    </source>
</evidence>
<name>A0ABW9B5L0_9BURK</name>
<protein>
    <recommendedName>
        <fullName evidence="4">ESPR domain-containing protein</fullName>
    </recommendedName>
</protein>
<dbReference type="Proteomes" id="UP001629230">
    <property type="component" value="Unassembled WGS sequence"/>
</dbReference>
<sequence length="95" mass="9998">MASAIFRWMEYPMRCADTLARVTGAMLAGTVGRIPSRIQRRARNLGSRGASAAASEVGRSSGARIKHGTGQKGGDSTQVVQVLCVINLGARPDVL</sequence>
<comment type="caution">
    <text evidence="2">The sequence shown here is derived from an EMBL/GenBank/DDBJ whole genome shotgun (WGS) entry which is preliminary data.</text>
</comment>
<organism evidence="2 3">
    <name type="scientific">Paraburkholderia dipogonis</name>
    <dbReference type="NCBI Taxonomy" id="1211383"/>
    <lineage>
        <taxon>Bacteria</taxon>
        <taxon>Pseudomonadati</taxon>
        <taxon>Pseudomonadota</taxon>
        <taxon>Betaproteobacteria</taxon>
        <taxon>Burkholderiales</taxon>
        <taxon>Burkholderiaceae</taxon>
        <taxon>Paraburkholderia</taxon>
    </lineage>
</organism>
<evidence type="ECO:0000256" key="1">
    <source>
        <dbReference type="SAM" id="MobiDB-lite"/>
    </source>
</evidence>
<reference evidence="2 3" key="1">
    <citation type="journal article" date="2024" name="Chem. Sci.">
        <title>Discovery of megapolipeptins by genome mining of a Burkholderiales bacteria collection.</title>
        <authorList>
            <person name="Paulo B.S."/>
            <person name="Recchia M.J.J."/>
            <person name="Lee S."/>
            <person name="Fergusson C.H."/>
            <person name="Romanowski S.B."/>
            <person name="Hernandez A."/>
            <person name="Krull N."/>
            <person name="Liu D.Y."/>
            <person name="Cavanagh H."/>
            <person name="Bos A."/>
            <person name="Gray C.A."/>
            <person name="Murphy B.T."/>
            <person name="Linington R.G."/>
            <person name="Eustaquio A.S."/>
        </authorList>
    </citation>
    <scope>NUCLEOTIDE SEQUENCE [LARGE SCALE GENOMIC DNA]</scope>
    <source>
        <strain evidence="2 3">RL17-350-BIC-A</strain>
    </source>
</reference>
<evidence type="ECO:0000313" key="3">
    <source>
        <dbReference type="Proteomes" id="UP001629230"/>
    </source>
</evidence>
<evidence type="ECO:0008006" key="4">
    <source>
        <dbReference type="Google" id="ProtNLM"/>
    </source>
</evidence>
<gene>
    <name evidence="2" type="ORF">PQR57_40085</name>
</gene>
<feature type="region of interest" description="Disordered" evidence="1">
    <location>
        <begin position="42"/>
        <end position="75"/>
    </location>
</feature>